<evidence type="ECO:0000313" key="3">
    <source>
        <dbReference type="Proteomes" id="UP000197003"/>
    </source>
</evidence>
<dbReference type="RefSeq" id="WP_088563885.1">
    <property type="nucleotide sequence ID" value="NZ_CP020946.1"/>
</dbReference>
<dbReference type="OrthoDB" id="9342606at2"/>
<accession>A0A1Z3N488</accession>
<keyword evidence="1" id="KW-0732">Signal</keyword>
<reference evidence="2 3" key="1">
    <citation type="submission" date="2017-04" db="EMBL/GenBank/DDBJ databases">
        <title>Whole genome sequence of Bdellovibrio bacteriovorus strain SSB218315.</title>
        <authorList>
            <person name="Oyedara O."/>
            <person name="Rodriguez-Perez M.A."/>
        </authorList>
    </citation>
    <scope>NUCLEOTIDE SEQUENCE [LARGE SCALE GENOMIC DNA]</scope>
    <source>
        <strain evidence="2 3">SSB218315</strain>
    </source>
</reference>
<dbReference type="AlphaFoldDB" id="A0A1Z3N488"/>
<feature type="signal peptide" evidence="1">
    <location>
        <begin position="1"/>
        <end position="21"/>
    </location>
</feature>
<feature type="chain" id="PRO_5012328533" description="Peptidase C58 YopT-type domain-containing protein" evidence="1">
    <location>
        <begin position="22"/>
        <end position="269"/>
    </location>
</feature>
<proteinExistence type="predicted"/>
<evidence type="ECO:0000313" key="2">
    <source>
        <dbReference type="EMBL" id="ASD62231.1"/>
    </source>
</evidence>
<dbReference type="Proteomes" id="UP000197003">
    <property type="component" value="Chromosome"/>
</dbReference>
<evidence type="ECO:0000256" key="1">
    <source>
        <dbReference type="SAM" id="SignalP"/>
    </source>
</evidence>
<organism evidence="2 3">
    <name type="scientific">Bdellovibrio bacteriovorus</name>
    <dbReference type="NCBI Taxonomy" id="959"/>
    <lineage>
        <taxon>Bacteria</taxon>
        <taxon>Pseudomonadati</taxon>
        <taxon>Bdellovibrionota</taxon>
        <taxon>Bdellovibrionia</taxon>
        <taxon>Bdellovibrionales</taxon>
        <taxon>Pseudobdellovibrionaceae</taxon>
        <taxon>Bdellovibrio</taxon>
    </lineage>
</organism>
<dbReference type="EMBL" id="CP020946">
    <property type="protein sequence ID" value="ASD62231.1"/>
    <property type="molecule type" value="Genomic_DNA"/>
</dbReference>
<protein>
    <recommendedName>
        <fullName evidence="4">Peptidase C58 YopT-type domain-containing protein</fullName>
    </recommendedName>
</protein>
<evidence type="ECO:0008006" key="4">
    <source>
        <dbReference type="Google" id="ProtNLM"/>
    </source>
</evidence>
<sequence>MKWKAFTAFAATSLIAAWAHAKAPTTKAEFCEMAHKPAAMRALLADTENQLSFTNRGGLGDAGVCWWHSMFTRNANYLTIYRPEEPRPNRNEVRQIIMDISANRGVVEIPGFKNLSEFSYAHRNEIQQALEEGQIVDGGLMFGWVRGVTGNHSIPAAEMKKRMDELYVEVSKGIIPYQMLQIEGITAHAWLVVDMKRTANGYILTVHDSNYKGTYNVVYSDGMTQLSDYQAVPYTSRNMMDYASYETALKNFCKRGFTAKDLRASRSKR</sequence>
<name>A0A1Z3N488_BDEBC</name>
<gene>
    <name evidence="2" type="ORF">B9G79_00945</name>
</gene>